<organism evidence="2 3">
    <name type="scientific">Coptis chinensis</name>
    <dbReference type="NCBI Taxonomy" id="261450"/>
    <lineage>
        <taxon>Eukaryota</taxon>
        <taxon>Viridiplantae</taxon>
        <taxon>Streptophyta</taxon>
        <taxon>Embryophyta</taxon>
        <taxon>Tracheophyta</taxon>
        <taxon>Spermatophyta</taxon>
        <taxon>Magnoliopsida</taxon>
        <taxon>Ranunculales</taxon>
        <taxon>Ranunculaceae</taxon>
        <taxon>Coptidoideae</taxon>
        <taxon>Coptis</taxon>
    </lineage>
</organism>
<evidence type="ECO:0000313" key="2">
    <source>
        <dbReference type="EMBL" id="KAF9601643.1"/>
    </source>
</evidence>
<feature type="compositionally biased region" description="Basic residues" evidence="1">
    <location>
        <begin position="1"/>
        <end position="15"/>
    </location>
</feature>
<dbReference type="EMBL" id="JADFTS010000006">
    <property type="protein sequence ID" value="KAF9601643.1"/>
    <property type="molecule type" value="Genomic_DNA"/>
</dbReference>
<sequence length="133" mass="14511">MSKNQKKKWRKKKAKSNASVNNEGTLGTKDSQGVEVPVVVEAPSDSGNGPADPIGVVGVQAQVVTEEAVVSTRWADMCENQDEGFTLVTSKRVNKRRDPLEAGSQAATLVSEIRRRKGLKEQMTPLSEFEDKL</sequence>
<dbReference type="Proteomes" id="UP000631114">
    <property type="component" value="Unassembled WGS sequence"/>
</dbReference>
<accession>A0A835LN12</accession>
<reference evidence="2 3" key="1">
    <citation type="submission" date="2020-10" db="EMBL/GenBank/DDBJ databases">
        <title>The Coptis chinensis genome and diversification of protoberbering-type alkaloids.</title>
        <authorList>
            <person name="Wang B."/>
            <person name="Shu S."/>
            <person name="Song C."/>
            <person name="Liu Y."/>
        </authorList>
    </citation>
    <scope>NUCLEOTIDE SEQUENCE [LARGE SCALE GENOMIC DNA]</scope>
    <source>
        <strain evidence="2">HL-2020</strain>
        <tissue evidence="2">Leaf</tissue>
    </source>
</reference>
<keyword evidence="3" id="KW-1185">Reference proteome</keyword>
<proteinExistence type="predicted"/>
<evidence type="ECO:0000313" key="3">
    <source>
        <dbReference type="Proteomes" id="UP000631114"/>
    </source>
</evidence>
<protein>
    <submittedName>
        <fullName evidence="2">Uncharacterized protein</fullName>
    </submittedName>
</protein>
<comment type="caution">
    <text evidence="2">The sequence shown here is derived from an EMBL/GenBank/DDBJ whole genome shotgun (WGS) entry which is preliminary data.</text>
</comment>
<gene>
    <name evidence="2" type="ORF">IFM89_021109</name>
</gene>
<feature type="region of interest" description="Disordered" evidence="1">
    <location>
        <begin position="1"/>
        <end position="34"/>
    </location>
</feature>
<evidence type="ECO:0000256" key="1">
    <source>
        <dbReference type="SAM" id="MobiDB-lite"/>
    </source>
</evidence>
<name>A0A835LN12_9MAGN</name>
<dbReference type="AlphaFoldDB" id="A0A835LN12"/>